<dbReference type="EMBL" id="AEEI01000049">
    <property type="protein sequence ID" value="EFM01630.1"/>
    <property type="molecule type" value="Genomic_DNA"/>
</dbReference>
<dbReference type="BioCyc" id="PMAR862515-HMP:GMOO-1488-MONOMER"/>
<dbReference type="HOGENOM" id="CLU_045664_1_0_10"/>
<sequence>MKKLNHTEIQFLELYKSSLWGTPLKDELFASEATDWSRIVEIAKQQTAIACTADALSHLPKDLVPHDLRLQLIGSVLSVQRANEAMNRLLPQLFSLLKAEGIRTWLLKGQGLACHYPAPELRQSGDIDLFFPNLQQFYQAYNLFSQTFRRTEELQPDSLHATFEYQNIVIELHGKIVLRINRKLDKNFNGWLHNITGCPYDNTIEIAGGQIAIPPVCFDAIFILIHTVRHYFGGGIGLRQVSDWMRFLYVKREEIDLSTLEKDIEKLGLGKIWRVFATMAVELLGCPEEAMPLYRKGKYTAESRKVLRYILDSGNFGQHDKRIKSQSKYYLLRRWKALTGHLKMKFRNVTMFPEEALYDVPNFIKDGLHRTQFWEKR</sequence>
<dbReference type="AlphaFoldDB" id="E0NTG3"/>
<comment type="caution">
    <text evidence="1">The sequence shown here is derived from an EMBL/GenBank/DDBJ whole genome shotgun (WGS) entry which is preliminary data.</text>
</comment>
<protein>
    <recommendedName>
        <fullName evidence="3">Nucleotidyltransferase family protein</fullName>
    </recommendedName>
</protein>
<name>E0NTG3_9BACT</name>
<proteinExistence type="predicted"/>
<reference evidence="1" key="1">
    <citation type="submission" date="2010-07" db="EMBL/GenBank/DDBJ databases">
        <authorList>
            <person name="Muzny D."/>
            <person name="Qin X."/>
            <person name="Deng J."/>
            <person name="Jiang H."/>
            <person name="Liu Y."/>
            <person name="Qu J."/>
            <person name="Song X.-Z."/>
            <person name="Zhang L."/>
            <person name="Thornton R."/>
            <person name="Coyle M."/>
            <person name="Francisco L."/>
            <person name="Jackson L."/>
            <person name="Javaid M."/>
            <person name="Korchina V."/>
            <person name="Kovar C."/>
            <person name="Mata R."/>
            <person name="Mathew T."/>
            <person name="Ngo R."/>
            <person name="Nguyen L."/>
            <person name="Nguyen N."/>
            <person name="Okwuonu G."/>
            <person name="Ongeri F."/>
            <person name="Pham C."/>
            <person name="Simmons D."/>
            <person name="Wilczek-Boney K."/>
            <person name="Hale W."/>
            <person name="Jakkamsetti A."/>
            <person name="Pham P."/>
            <person name="Ruth R."/>
            <person name="San Lucas F."/>
            <person name="Warren J."/>
            <person name="Zhang J."/>
            <person name="Zhao Z."/>
            <person name="Zhou C."/>
            <person name="Zhu D."/>
            <person name="Lee S."/>
            <person name="Bess C."/>
            <person name="Blankenburg K."/>
            <person name="Forbes L."/>
            <person name="Fu Q."/>
            <person name="Gubbala S."/>
            <person name="Hirani K."/>
            <person name="Jayaseelan J.C."/>
            <person name="Lara F."/>
            <person name="Munidasa M."/>
            <person name="Palculict T."/>
            <person name="Patil S."/>
            <person name="Pu L.-L."/>
            <person name="Saada N."/>
            <person name="Tang L."/>
            <person name="Weissenberger G."/>
            <person name="Zhu Y."/>
            <person name="Hemphill L."/>
            <person name="Shang Y."/>
            <person name="Youmans B."/>
            <person name="Ayvaz T."/>
            <person name="Ross M."/>
            <person name="Santibanez J."/>
            <person name="Aqrawi P."/>
            <person name="Gross S."/>
            <person name="Joshi V."/>
            <person name="Fowler G."/>
            <person name="Nazareth L."/>
            <person name="Reid J."/>
            <person name="Worley K."/>
            <person name="Petrosino J."/>
            <person name="Highlander S."/>
            <person name="Gibbs R."/>
        </authorList>
    </citation>
    <scope>NUCLEOTIDE SEQUENCE [LARGE SCALE GENOMIC DNA]</scope>
    <source>
        <strain evidence="1">DSM 16973</strain>
    </source>
</reference>
<accession>E0NTG3</accession>
<dbReference type="eggNOG" id="COG2244">
    <property type="taxonomic scope" value="Bacteria"/>
</dbReference>
<evidence type="ECO:0000313" key="1">
    <source>
        <dbReference type="EMBL" id="EFM01630.1"/>
    </source>
</evidence>
<dbReference type="InterPro" id="IPR039498">
    <property type="entry name" value="NTP_transf_5"/>
</dbReference>
<organism evidence="1 2">
    <name type="scientific">Hoylesella marshii DSM 16973 = JCM 13450</name>
    <dbReference type="NCBI Taxonomy" id="862515"/>
    <lineage>
        <taxon>Bacteria</taxon>
        <taxon>Pseudomonadati</taxon>
        <taxon>Bacteroidota</taxon>
        <taxon>Bacteroidia</taxon>
        <taxon>Bacteroidales</taxon>
        <taxon>Prevotellaceae</taxon>
        <taxon>Hoylesella</taxon>
    </lineage>
</organism>
<dbReference type="STRING" id="862515.HMPREF0658_1465"/>
<evidence type="ECO:0000313" key="2">
    <source>
        <dbReference type="Proteomes" id="UP000004394"/>
    </source>
</evidence>
<dbReference type="Pfam" id="PF14907">
    <property type="entry name" value="NTP_transf_5"/>
    <property type="match status" value="1"/>
</dbReference>
<dbReference type="RefSeq" id="WP_006949585.1">
    <property type="nucleotide sequence ID" value="NZ_BAJI01000002.1"/>
</dbReference>
<dbReference type="Proteomes" id="UP000004394">
    <property type="component" value="Unassembled WGS sequence"/>
</dbReference>
<keyword evidence="2" id="KW-1185">Reference proteome</keyword>
<gene>
    <name evidence="1" type="ORF">HMPREF0658_1465</name>
</gene>
<evidence type="ECO:0008006" key="3">
    <source>
        <dbReference type="Google" id="ProtNLM"/>
    </source>
</evidence>